<evidence type="ECO:0000313" key="3">
    <source>
        <dbReference type="Proteomes" id="UP000034050"/>
    </source>
</evidence>
<dbReference type="AlphaFoldDB" id="A0A0G1EWV0"/>
<dbReference type="STRING" id="1618446.UV61_C0002G0212"/>
<evidence type="ECO:0000256" key="1">
    <source>
        <dbReference type="SAM" id="Phobius"/>
    </source>
</evidence>
<dbReference type="Proteomes" id="UP000034050">
    <property type="component" value="Unassembled WGS sequence"/>
</dbReference>
<comment type="caution">
    <text evidence="2">The sequence shown here is derived from an EMBL/GenBank/DDBJ whole genome shotgun (WGS) entry which is preliminary data.</text>
</comment>
<feature type="transmembrane region" description="Helical" evidence="1">
    <location>
        <begin position="155"/>
        <end position="182"/>
    </location>
</feature>
<evidence type="ECO:0000313" key="2">
    <source>
        <dbReference type="EMBL" id="KKS87491.1"/>
    </source>
</evidence>
<feature type="transmembrane region" description="Helical" evidence="1">
    <location>
        <begin position="70"/>
        <end position="88"/>
    </location>
</feature>
<protein>
    <recommendedName>
        <fullName evidence="4">Glycosyltransferase RgtA/B/C/D-like domain-containing protein</fullName>
    </recommendedName>
</protein>
<keyword evidence="1" id="KW-0472">Membrane</keyword>
<proteinExistence type="predicted"/>
<evidence type="ECO:0008006" key="4">
    <source>
        <dbReference type="Google" id="ProtNLM"/>
    </source>
</evidence>
<name>A0A0G1EWV0_9BACT</name>
<feature type="transmembrane region" description="Helical" evidence="1">
    <location>
        <begin position="306"/>
        <end position="324"/>
    </location>
</feature>
<gene>
    <name evidence="2" type="ORF">UV61_C0002G0212</name>
</gene>
<feature type="transmembrane region" description="Helical" evidence="1">
    <location>
        <begin position="188"/>
        <end position="211"/>
    </location>
</feature>
<feature type="transmembrane region" description="Helical" evidence="1">
    <location>
        <begin position="280"/>
        <end position="299"/>
    </location>
</feature>
<dbReference type="EMBL" id="LCFD01000002">
    <property type="protein sequence ID" value="KKS87491.1"/>
    <property type="molecule type" value="Genomic_DNA"/>
</dbReference>
<feature type="transmembrane region" description="Helical" evidence="1">
    <location>
        <begin position="232"/>
        <end position="255"/>
    </location>
</feature>
<feature type="transmembrane region" description="Helical" evidence="1">
    <location>
        <begin position="5"/>
        <end position="25"/>
    </location>
</feature>
<organism evidence="2 3">
    <name type="scientific">Candidatus Gottesmanbacteria bacterium GW2011_GWB1_43_11</name>
    <dbReference type="NCBI Taxonomy" id="1618446"/>
    <lineage>
        <taxon>Bacteria</taxon>
        <taxon>Candidatus Gottesmaniibacteriota</taxon>
    </lineage>
</organism>
<sequence length="447" mass="52514">MRKIFFFSGIGFWIGFSLLQILISFNLKFTAWPEMLAYPYLLKNGYRLYTDIINPYPPLLPVILMELGQWWGTTVGMLRLVTLSVILISDLSFWWLSRKYFTRFVSFILVVIFSWLQWVFDANGLWFDLVVVPFAIWAFAYFYEFRKAQKIRNILAAALLLGLGFIVKQTTIWWVGLIFLYLMSQKKYQTGIFFLLVVSLPYFVLLLFFPVRPLIFWTLTYPFFIASRMPGYVLLPSFKQLGLLVILLLPTVWLLRKKETRFLSWWTLSGLGFGYPRFDFFHLQAMLPFLILGAGLVCTSLKKMRWLAVIYIIFILGLTIKFLSHNWQKPVRFFDRQTQVTARKLSQKIPVEETVFFYNTPAQYFVLADLLPSKPWADTFPWYLEVVGMQKTINKSLTAVNYVVISPSIPGDKYALGAYQPQEITAYVNQNFQLRDEVEVIQILMRK</sequence>
<keyword evidence="1" id="KW-1133">Transmembrane helix</keyword>
<accession>A0A0G1EWV0</accession>
<feature type="transmembrane region" description="Helical" evidence="1">
    <location>
        <begin position="124"/>
        <end position="143"/>
    </location>
</feature>
<reference evidence="2 3" key="1">
    <citation type="journal article" date="2015" name="Nature">
        <title>rRNA introns, odd ribosomes, and small enigmatic genomes across a large radiation of phyla.</title>
        <authorList>
            <person name="Brown C.T."/>
            <person name="Hug L.A."/>
            <person name="Thomas B.C."/>
            <person name="Sharon I."/>
            <person name="Castelle C.J."/>
            <person name="Singh A."/>
            <person name="Wilkins M.J."/>
            <person name="Williams K.H."/>
            <person name="Banfield J.F."/>
        </authorList>
    </citation>
    <scope>NUCLEOTIDE SEQUENCE [LARGE SCALE GENOMIC DNA]</scope>
</reference>
<keyword evidence="1" id="KW-0812">Transmembrane</keyword>
<feature type="transmembrane region" description="Helical" evidence="1">
    <location>
        <begin position="100"/>
        <end position="118"/>
    </location>
</feature>